<dbReference type="Proteomes" id="UP001431783">
    <property type="component" value="Unassembled WGS sequence"/>
</dbReference>
<dbReference type="EMBL" id="JARQZJ010000095">
    <property type="protein sequence ID" value="KAK9885480.1"/>
    <property type="molecule type" value="Genomic_DNA"/>
</dbReference>
<accession>A0AAW1UWI5</accession>
<proteinExistence type="predicted"/>
<name>A0AAW1UWI5_9CUCU</name>
<keyword evidence="2" id="KW-1185">Reference proteome</keyword>
<protein>
    <submittedName>
        <fullName evidence="1">Uncharacterized protein</fullName>
    </submittedName>
</protein>
<dbReference type="AlphaFoldDB" id="A0AAW1UWI5"/>
<organism evidence="1 2">
    <name type="scientific">Henosepilachna vigintioctopunctata</name>
    <dbReference type="NCBI Taxonomy" id="420089"/>
    <lineage>
        <taxon>Eukaryota</taxon>
        <taxon>Metazoa</taxon>
        <taxon>Ecdysozoa</taxon>
        <taxon>Arthropoda</taxon>
        <taxon>Hexapoda</taxon>
        <taxon>Insecta</taxon>
        <taxon>Pterygota</taxon>
        <taxon>Neoptera</taxon>
        <taxon>Endopterygota</taxon>
        <taxon>Coleoptera</taxon>
        <taxon>Polyphaga</taxon>
        <taxon>Cucujiformia</taxon>
        <taxon>Coccinelloidea</taxon>
        <taxon>Coccinellidae</taxon>
        <taxon>Epilachninae</taxon>
        <taxon>Epilachnini</taxon>
        <taxon>Henosepilachna</taxon>
    </lineage>
</organism>
<evidence type="ECO:0000313" key="1">
    <source>
        <dbReference type="EMBL" id="KAK9885480.1"/>
    </source>
</evidence>
<sequence>MDKFIRHLLEIDFGIVTGTKPMHGVPFDPRRFSAVPLAALRRLSEDYARIVSRRQSKLPINEDEVESLKKEEDVTGKALSIAKKYYSSVWGFNVDIETH</sequence>
<comment type="caution">
    <text evidence="1">The sequence shown here is derived from an EMBL/GenBank/DDBJ whole genome shotgun (WGS) entry which is preliminary data.</text>
</comment>
<gene>
    <name evidence="1" type="ORF">WA026_010973</name>
</gene>
<reference evidence="1 2" key="1">
    <citation type="submission" date="2023-03" db="EMBL/GenBank/DDBJ databases">
        <title>Genome insight into feeding habits of ladybird beetles.</title>
        <authorList>
            <person name="Li H.-S."/>
            <person name="Huang Y.-H."/>
            <person name="Pang H."/>
        </authorList>
    </citation>
    <scope>NUCLEOTIDE SEQUENCE [LARGE SCALE GENOMIC DNA]</scope>
    <source>
        <strain evidence="1">SYSU_2023b</strain>
        <tissue evidence="1">Whole body</tissue>
    </source>
</reference>
<evidence type="ECO:0000313" key="2">
    <source>
        <dbReference type="Proteomes" id="UP001431783"/>
    </source>
</evidence>